<dbReference type="CDD" id="cd00030">
    <property type="entry name" value="C2"/>
    <property type="match status" value="1"/>
</dbReference>
<gene>
    <name evidence="3" type="ORF">ARMOST_14602</name>
</gene>
<protein>
    <recommendedName>
        <fullName evidence="2">C2 domain-containing protein</fullName>
    </recommendedName>
</protein>
<evidence type="ECO:0000313" key="4">
    <source>
        <dbReference type="Proteomes" id="UP000219338"/>
    </source>
</evidence>
<evidence type="ECO:0000259" key="2">
    <source>
        <dbReference type="PROSITE" id="PS50004"/>
    </source>
</evidence>
<dbReference type="PROSITE" id="PS50004">
    <property type="entry name" value="C2"/>
    <property type="match status" value="1"/>
</dbReference>
<dbReference type="InterPro" id="IPR035892">
    <property type="entry name" value="C2_domain_sf"/>
</dbReference>
<proteinExistence type="predicted"/>
<reference evidence="4" key="1">
    <citation type="journal article" date="2017" name="Nat. Ecol. Evol.">
        <title>Genome expansion and lineage-specific genetic innovations in the forest pathogenic fungi Armillaria.</title>
        <authorList>
            <person name="Sipos G."/>
            <person name="Prasanna A.N."/>
            <person name="Walter M.C."/>
            <person name="O'Connor E."/>
            <person name="Balint B."/>
            <person name="Krizsan K."/>
            <person name="Kiss B."/>
            <person name="Hess J."/>
            <person name="Varga T."/>
            <person name="Slot J."/>
            <person name="Riley R."/>
            <person name="Boka B."/>
            <person name="Rigling D."/>
            <person name="Barry K."/>
            <person name="Lee J."/>
            <person name="Mihaltcheva S."/>
            <person name="LaButti K."/>
            <person name="Lipzen A."/>
            <person name="Waldron R."/>
            <person name="Moloney N.M."/>
            <person name="Sperisen C."/>
            <person name="Kredics L."/>
            <person name="Vagvoelgyi C."/>
            <person name="Patrignani A."/>
            <person name="Fitzpatrick D."/>
            <person name="Nagy I."/>
            <person name="Doyle S."/>
            <person name="Anderson J.B."/>
            <person name="Grigoriev I.V."/>
            <person name="Gueldener U."/>
            <person name="Muensterkoetter M."/>
            <person name="Nagy L.G."/>
        </authorList>
    </citation>
    <scope>NUCLEOTIDE SEQUENCE [LARGE SCALE GENOMIC DNA]</scope>
    <source>
        <strain evidence="4">C18/9</strain>
    </source>
</reference>
<dbReference type="OrthoDB" id="2871971at2759"/>
<accession>A0A284RQZ9</accession>
<dbReference type="InterPro" id="IPR000008">
    <property type="entry name" value="C2_dom"/>
</dbReference>
<dbReference type="Pfam" id="PF24883">
    <property type="entry name" value="NPHP3_N"/>
    <property type="match status" value="1"/>
</dbReference>
<dbReference type="InterPro" id="IPR056884">
    <property type="entry name" value="NPHP3-like_N"/>
</dbReference>
<sequence>MDSSTTTAVDITVVSAENLPLTKQSHRLRDSYVELKIGATPSGCTKTILNTCSPVWNHHFLVDRSNEIDECPISLTVWHVARIRPPRVVGSVHSSLQDLLQHQRAVGNADMRLTLRLNGKPVRGNAYLCIRVVGMSLAERAEAARGEMLRNRQDILQFRLSKLVEKLVIVKGAMDHVFELNSHAKDAWKFLSASLTLISAQREQDERVLLLVDAILEVYDLMTTVEGLKKIPAVQKVVEQILKQTMVCGEFIRQYVQYEFLERVWRRMTSDIEEKIQSFIQCFRSLKEQFSQGVTVETLLVSFQANDSVQYLYMKGVLNPVFMDTSSRTACHPESRRLVIHKIADWIFDTSSANKRVFWLQGGARYGKSTVLTSIANIMRVGITYTVVAIGLTSHTWAKHTHATVEQKYPGTLAGFDPRIGDEIERATKEHKNIAEAPFEMQFSNLIDKPLNRVAWDFEPIVILIDALDECEDRARLLQVLCEGLALLPSHLRIVIASRNSEKESDIFGAFDKHTLVESYELSCTQYD</sequence>
<keyword evidence="4" id="KW-1185">Reference proteome</keyword>
<dbReference type="SMART" id="SM00239">
    <property type="entry name" value="C2"/>
    <property type="match status" value="1"/>
</dbReference>
<organism evidence="3 4">
    <name type="scientific">Armillaria ostoyae</name>
    <name type="common">Armillaria root rot fungus</name>
    <dbReference type="NCBI Taxonomy" id="47428"/>
    <lineage>
        <taxon>Eukaryota</taxon>
        <taxon>Fungi</taxon>
        <taxon>Dikarya</taxon>
        <taxon>Basidiomycota</taxon>
        <taxon>Agaricomycotina</taxon>
        <taxon>Agaricomycetes</taxon>
        <taxon>Agaricomycetidae</taxon>
        <taxon>Agaricales</taxon>
        <taxon>Marasmiineae</taxon>
        <taxon>Physalacriaceae</taxon>
        <taxon>Armillaria</taxon>
    </lineage>
</organism>
<name>A0A284RQZ9_ARMOS</name>
<keyword evidence="1" id="KW-0677">Repeat</keyword>
<dbReference type="SUPFAM" id="SSF49562">
    <property type="entry name" value="C2 domain (Calcium/lipid-binding domain, CaLB)"/>
    <property type="match status" value="1"/>
</dbReference>
<evidence type="ECO:0000313" key="3">
    <source>
        <dbReference type="EMBL" id="SJL11199.1"/>
    </source>
</evidence>
<dbReference type="Pfam" id="PF00168">
    <property type="entry name" value="C2"/>
    <property type="match status" value="1"/>
</dbReference>
<dbReference type="Gene3D" id="2.60.40.150">
    <property type="entry name" value="C2 domain"/>
    <property type="match status" value="1"/>
</dbReference>
<evidence type="ECO:0000256" key="1">
    <source>
        <dbReference type="ARBA" id="ARBA00022737"/>
    </source>
</evidence>
<dbReference type="Proteomes" id="UP000219338">
    <property type="component" value="Unassembled WGS sequence"/>
</dbReference>
<dbReference type="AlphaFoldDB" id="A0A284RQZ9"/>
<dbReference type="STRING" id="47428.A0A284RQZ9"/>
<dbReference type="SUPFAM" id="SSF52540">
    <property type="entry name" value="P-loop containing nucleoside triphosphate hydrolases"/>
    <property type="match status" value="1"/>
</dbReference>
<dbReference type="EMBL" id="FUEG01000013">
    <property type="protein sequence ID" value="SJL11199.1"/>
    <property type="molecule type" value="Genomic_DNA"/>
</dbReference>
<dbReference type="InterPro" id="IPR027417">
    <property type="entry name" value="P-loop_NTPase"/>
</dbReference>
<feature type="domain" description="C2" evidence="2">
    <location>
        <begin position="1"/>
        <end position="109"/>
    </location>
</feature>